<reference evidence="3" key="1">
    <citation type="submission" date="2016-11" db="EMBL/GenBank/DDBJ databases">
        <authorList>
            <person name="Varghese N."/>
            <person name="Submissions S."/>
        </authorList>
    </citation>
    <scope>NUCLEOTIDE SEQUENCE [LARGE SCALE GENOMIC DNA]</scope>
    <source>
        <strain evidence="3">DSM 29440</strain>
    </source>
</reference>
<dbReference type="Proteomes" id="UP000184932">
    <property type="component" value="Unassembled WGS sequence"/>
</dbReference>
<keyword evidence="2" id="KW-0675">Receptor</keyword>
<evidence type="ECO:0000313" key="2">
    <source>
        <dbReference type="EMBL" id="SIN75518.1"/>
    </source>
</evidence>
<evidence type="ECO:0000313" key="3">
    <source>
        <dbReference type="Proteomes" id="UP000184932"/>
    </source>
</evidence>
<dbReference type="RefSeq" id="WP_074254341.1">
    <property type="nucleotide sequence ID" value="NZ_FSRL01000001.1"/>
</dbReference>
<dbReference type="OrthoDB" id="266313at2"/>
<organism evidence="2 3">
    <name type="scientific">Vannielia litorea</name>
    <dbReference type="NCBI Taxonomy" id="1217970"/>
    <lineage>
        <taxon>Bacteria</taxon>
        <taxon>Pseudomonadati</taxon>
        <taxon>Pseudomonadota</taxon>
        <taxon>Alphaproteobacteria</taxon>
        <taxon>Rhodobacterales</taxon>
        <taxon>Paracoccaceae</taxon>
        <taxon>Vannielia</taxon>
    </lineage>
</organism>
<sequence length="426" mass="47256">MPETRVQAQRPTKGEAPFEFDEIFFSRTDERGVIRSGNQVFQRVSAHRWSDLIGAPHKLIRHPDMPKGFFQLFWDRLKVGKVVSGYVKNLAADGLHYWVYAIVAPVQGGGFVSVRIKPSIELLQRVSDEYARLCRAEVEECLTPSDSAERLVGRLREAGYVDIEQFMATSLADELASRDARLGRPEAPRGHRFALVARAVNEAIAHTTALCETFNAIEAVPHNMRILASRLESSGGPIAAISSNYGSMSKEISDWVNNFILGDASAFANLRNAVSRSRMLSAMARVFEEARAQFDTESWDDDAQFDSEGEKALLLAIATEYRKKAEIFLLAVEREAQVFGRAVADMKRMIAGLSTTRMMCKIESARLPDHNESLMAIIDQLDTFQTELESRLEKIGEITSAVLAAARSLEICGTGEKPGTPAIRVA</sequence>
<feature type="domain" description="PAS fold-3" evidence="1">
    <location>
        <begin position="38"/>
        <end position="106"/>
    </location>
</feature>
<dbReference type="InterPro" id="IPR013655">
    <property type="entry name" value="PAS_fold_3"/>
</dbReference>
<dbReference type="AlphaFoldDB" id="A0A1N6DXJ9"/>
<name>A0A1N6DXJ9_9RHOB</name>
<proteinExistence type="predicted"/>
<dbReference type="Gene3D" id="3.30.450.20">
    <property type="entry name" value="PAS domain"/>
    <property type="match status" value="1"/>
</dbReference>
<dbReference type="SUPFAM" id="SSF55785">
    <property type="entry name" value="PYP-like sensor domain (PAS domain)"/>
    <property type="match status" value="1"/>
</dbReference>
<gene>
    <name evidence="2" type="ORF">SAMN05444002_0119</name>
</gene>
<dbReference type="InterPro" id="IPR035965">
    <property type="entry name" value="PAS-like_dom_sf"/>
</dbReference>
<protein>
    <submittedName>
        <fullName evidence="2">Aerotaxis receptor</fullName>
    </submittedName>
</protein>
<evidence type="ECO:0000259" key="1">
    <source>
        <dbReference type="Pfam" id="PF08447"/>
    </source>
</evidence>
<dbReference type="STRING" id="1217970.SAMN05444002_0119"/>
<keyword evidence="3" id="KW-1185">Reference proteome</keyword>
<dbReference type="EMBL" id="FSRL01000001">
    <property type="protein sequence ID" value="SIN75518.1"/>
    <property type="molecule type" value="Genomic_DNA"/>
</dbReference>
<accession>A0A1N6DXJ9</accession>
<dbReference type="Pfam" id="PF08447">
    <property type="entry name" value="PAS_3"/>
    <property type="match status" value="1"/>
</dbReference>